<keyword evidence="4" id="KW-1185">Reference proteome</keyword>
<comment type="caution">
    <text evidence="3">The sequence shown here is derived from an EMBL/GenBank/DDBJ whole genome shotgun (WGS) entry which is preliminary data.</text>
</comment>
<dbReference type="STRING" id="947166.A0A1D1VJK1"/>
<dbReference type="Gene3D" id="3.30.710.10">
    <property type="entry name" value="Potassium Channel Kv1.1, Chain A"/>
    <property type="match status" value="1"/>
</dbReference>
<dbReference type="Pfam" id="PF00651">
    <property type="entry name" value="BTB"/>
    <property type="match status" value="1"/>
</dbReference>
<sequence length="433" mass="49307">MAVRYNSGPEAQICAGFQITLLQPSQLSYRGIQETIKEHREKLQETSKKSNAFKRGKKGWVLRKFANREQLRLCKKSSIVFVLSFCIYGREQTQFRHRFSKGTEDAESAIASHMKRLWNNGNPAGRVRMEAKNGKIFRVHSQVLQLNGGVLSHLADKYSLDQKQPLRFPDLTEAVLKKLLEYCYTLQVTGLNRTPFELLLAAHRYDLKGLQHLVEREIARNIDLDNVIDLHIWNEALQSPFLAEFIRLFLTVNYAQLRLQPEFSDKLTPLQQLALDQKYRRPELEPDMSEGREGFISDDDDDDDGNDSGLESQDDVRMADRDPPPGEDDDDDSDDFPSLPNLRTNPRAPQRSSNTVIRMAPVTVNQVNQAPVFHVGVHNNPEELEEGQGGEMVIHGANGNMVDDVEDVAVLAHLFHGIGDIDPEALELMWMFM</sequence>
<reference evidence="3 4" key="1">
    <citation type="journal article" date="2016" name="Nat. Commun.">
        <title>Extremotolerant tardigrade genome and improved radiotolerance of human cultured cells by tardigrade-unique protein.</title>
        <authorList>
            <person name="Hashimoto T."/>
            <person name="Horikawa D.D."/>
            <person name="Saito Y."/>
            <person name="Kuwahara H."/>
            <person name="Kozuka-Hata H."/>
            <person name="Shin-I T."/>
            <person name="Minakuchi Y."/>
            <person name="Ohishi K."/>
            <person name="Motoyama A."/>
            <person name="Aizu T."/>
            <person name="Enomoto A."/>
            <person name="Kondo K."/>
            <person name="Tanaka S."/>
            <person name="Hara Y."/>
            <person name="Koshikawa S."/>
            <person name="Sagara H."/>
            <person name="Miura T."/>
            <person name="Yokobori S."/>
            <person name="Miyagawa K."/>
            <person name="Suzuki Y."/>
            <person name="Kubo T."/>
            <person name="Oyama M."/>
            <person name="Kohara Y."/>
            <person name="Fujiyama A."/>
            <person name="Arakawa K."/>
            <person name="Katayama T."/>
            <person name="Toyoda A."/>
            <person name="Kunieda T."/>
        </authorList>
    </citation>
    <scope>NUCLEOTIDE SEQUENCE [LARGE SCALE GENOMIC DNA]</scope>
    <source>
        <strain evidence="3 4">YOKOZUNA-1</strain>
    </source>
</reference>
<dbReference type="Proteomes" id="UP000186922">
    <property type="component" value="Unassembled WGS sequence"/>
</dbReference>
<feature type="compositionally biased region" description="Basic and acidic residues" evidence="1">
    <location>
        <begin position="314"/>
        <end position="324"/>
    </location>
</feature>
<name>A0A1D1VJK1_RAMVA</name>
<dbReference type="SMART" id="SM00225">
    <property type="entry name" value="BTB"/>
    <property type="match status" value="1"/>
</dbReference>
<feature type="compositionally biased region" description="Acidic residues" evidence="1">
    <location>
        <begin position="296"/>
        <end position="306"/>
    </location>
</feature>
<accession>A0A1D1VJK1</accession>
<gene>
    <name evidence="3" type="primary">RvY_10137-1</name>
    <name evidence="3" type="synonym">RvY_10137.1</name>
    <name evidence="3" type="ORF">RvY_10137</name>
</gene>
<proteinExistence type="predicted"/>
<dbReference type="EMBL" id="BDGG01000005">
    <property type="protein sequence ID" value="GAU99093.1"/>
    <property type="molecule type" value="Genomic_DNA"/>
</dbReference>
<dbReference type="AlphaFoldDB" id="A0A1D1VJK1"/>
<protein>
    <recommendedName>
        <fullName evidence="2">BTB domain-containing protein</fullName>
    </recommendedName>
</protein>
<evidence type="ECO:0000256" key="1">
    <source>
        <dbReference type="SAM" id="MobiDB-lite"/>
    </source>
</evidence>
<evidence type="ECO:0000259" key="2">
    <source>
        <dbReference type="SMART" id="SM00225"/>
    </source>
</evidence>
<dbReference type="OrthoDB" id="684045at2759"/>
<evidence type="ECO:0000313" key="4">
    <source>
        <dbReference type="Proteomes" id="UP000186922"/>
    </source>
</evidence>
<organism evidence="3 4">
    <name type="scientific">Ramazzottius varieornatus</name>
    <name type="common">Water bear</name>
    <name type="synonym">Tardigrade</name>
    <dbReference type="NCBI Taxonomy" id="947166"/>
    <lineage>
        <taxon>Eukaryota</taxon>
        <taxon>Metazoa</taxon>
        <taxon>Ecdysozoa</taxon>
        <taxon>Tardigrada</taxon>
        <taxon>Eutardigrada</taxon>
        <taxon>Parachela</taxon>
        <taxon>Hypsibioidea</taxon>
        <taxon>Ramazzottiidae</taxon>
        <taxon>Ramazzottius</taxon>
    </lineage>
</organism>
<dbReference type="SUPFAM" id="SSF54695">
    <property type="entry name" value="POZ domain"/>
    <property type="match status" value="1"/>
</dbReference>
<evidence type="ECO:0000313" key="3">
    <source>
        <dbReference type="EMBL" id="GAU99093.1"/>
    </source>
</evidence>
<dbReference type="InterPro" id="IPR000210">
    <property type="entry name" value="BTB/POZ_dom"/>
</dbReference>
<dbReference type="PANTHER" id="PTHR24413">
    <property type="entry name" value="SPECKLE-TYPE POZ PROTEIN"/>
    <property type="match status" value="1"/>
</dbReference>
<feature type="domain" description="BTB" evidence="2">
    <location>
        <begin position="125"/>
        <end position="222"/>
    </location>
</feature>
<dbReference type="InterPro" id="IPR011333">
    <property type="entry name" value="SKP1/BTB/POZ_sf"/>
</dbReference>
<feature type="compositionally biased region" description="Acidic residues" evidence="1">
    <location>
        <begin position="325"/>
        <end position="335"/>
    </location>
</feature>
<feature type="compositionally biased region" description="Basic and acidic residues" evidence="1">
    <location>
        <begin position="278"/>
        <end position="295"/>
    </location>
</feature>
<feature type="region of interest" description="Disordered" evidence="1">
    <location>
        <begin position="278"/>
        <end position="354"/>
    </location>
</feature>